<reference evidence="2" key="1">
    <citation type="journal article" date="2021" name="Sci. Rep.">
        <title>Diploid genomic architecture of Nitzschia inconspicua, an elite biomass production diatom.</title>
        <authorList>
            <person name="Oliver A."/>
            <person name="Podell S."/>
            <person name="Pinowska A."/>
            <person name="Traller J.C."/>
            <person name="Smith S.R."/>
            <person name="McClure R."/>
            <person name="Beliaev A."/>
            <person name="Bohutskyi P."/>
            <person name="Hill E.A."/>
            <person name="Rabines A."/>
            <person name="Zheng H."/>
            <person name="Allen L.Z."/>
            <person name="Kuo A."/>
            <person name="Grigoriev I.V."/>
            <person name="Allen A.E."/>
            <person name="Hazlebeck D."/>
            <person name="Allen E.E."/>
        </authorList>
    </citation>
    <scope>NUCLEOTIDE SEQUENCE</scope>
    <source>
        <strain evidence="2">Hildebrandi</strain>
    </source>
</reference>
<gene>
    <name evidence="2" type="ORF">IV203_016914</name>
</gene>
<protein>
    <submittedName>
        <fullName evidence="2">Uncharacterized protein</fullName>
    </submittedName>
</protein>
<reference evidence="2" key="2">
    <citation type="submission" date="2021-04" db="EMBL/GenBank/DDBJ databases">
        <authorList>
            <person name="Podell S."/>
        </authorList>
    </citation>
    <scope>NUCLEOTIDE SEQUENCE</scope>
    <source>
        <strain evidence="2">Hildebrandi</strain>
    </source>
</reference>
<name>A0A9K3PKG3_9STRA</name>
<dbReference type="EMBL" id="JAGRRH010000020">
    <property type="protein sequence ID" value="KAG7348209.1"/>
    <property type="molecule type" value="Genomic_DNA"/>
</dbReference>
<feature type="region of interest" description="Disordered" evidence="1">
    <location>
        <begin position="107"/>
        <end position="126"/>
    </location>
</feature>
<dbReference type="Proteomes" id="UP000693970">
    <property type="component" value="Unassembled WGS sequence"/>
</dbReference>
<sequence>MNFLNEAASSTDDCLQEEYDTGVILLVADDTEKSSIKDILDGKNGKCLKSNRGRLCSNGESSLTSSVNTYYSVPSFTKEEVTVEDFPLSPPKVIRHRRNRHVFASCSHKKLKSSPKKRDNSTRRRRRNRAWNEMDFASFIDLSLYSK</sequence>
<comment type="caution">
    <text evidence="2">The sequence shown here is derived from an EMBL/GenBank/DDBJ whole genome shotgun (WGS) entry which is preliminary data.</text>
</comment>
<dbReference type="AlphaFoldDB" id="A0A9K3PKG3"/>
<evidence type="ECO:0000313" key="2">
    <source>
        <dbReference type="EMBL" id="KAG7348209.1"/>
    </source>
</evidence>
<keyword evidence="3" id="KW-1185">Reference proteome</keyword>
<proteinExistence type="predicted"/>
<evidence type="ECO:0000313" key="3">
    <source>
        <dbReference type="Proteomes" id="UP000693970"/>
    </source>
</evidence>
<evidence type="ECO:0000256" key="1">
    <source>
        <dbReference type="SAM" id="MobiDB-lite"/>
    </source>
</evidence>
<accession>A0A9K3PKG3</accession>
<organism evidence="2 3">
    <name type="scientific">Nitzschia inconspicua</name>
    <dbReference type="NCBI Taxonomy" id="303405"/>
    <lineage>
        <taxon>Eukaryota</taxon>
        <taxon>Sar</taxon>
        <taxon>Stramenopiles</taxon>
        <taxon>Ochrophyta</taxon>
        <taxon>Bacillariophyta</taxon>
        <taxon>Bacillariophyceae</taxon>
        <taxon>Bacillariophycidae</taxon>
        <taxon>Bacillariales</taxon>
        <taxon>Bacillariaceae</taxon>
        <taxon>Nitzschia</taxon>
    </lineage>
</organism>